<keyword evidence="1" id="KW-0812">Transmembrane</keyword>
<proteinExistence type="predicted"/>
<dbReference type="Proteomes" id="UP000030008">
    <property type="component" value="Unassembled WGS sequence"/>
</dbReference>
<dbReference type="EMBL" id="JQIF01000044">
    <property type="protein sequence ID" value="KGJ53158.1"/>
    <property type="molecule type" value="Genomic_DNA"/>
</dbReference>
<feature type="transmembrane region" description="Helical" evidence="1">
    <location>
        <begin position="16"/>
        <end position="34"/>
    </location>
</feature>
<sequence length="59" mass="6939">MQIHISDSESYRMLTVFGYFNIAYGWLCLWQLIYRHVIRDAIMAFAQECTCQLYPLSAG</sequence>
<reference evidence="2 3" key="1">
    <citation type="submission" date="2014-08" db="EMBL/GenBank/DDBJ databases">
        <title>Clostridium innocuum, an unnegligible vancomycin-resistant pathogen causing extra-intestinal infections.</title>
        <authorList>
            <person name="Feng Y."/>
            <person name="Chiu C.-H."/>
        </authorList>
    </citation>
    <scope>NUCLEOTIDE SEQUENCE [LARGE SCALE GENOMIC DNA]</scope>
    <source>
        <strain evidence="2 3">AN88</strain>
    </source>
</reference>
<comment type="caution">
    <text evidence="2">The sequence shown here is derived from an EMBL/GenBank/DDBJ whole genome shotgun (WGS) entry which is preliminary data.</text>
</comment>
<keyword evidence="1" id="KW-0472">Membrane</keyword>
<dbReference type="AlphaFoldDB" id="A0A099I8A5"/>
<organism evidence="2 3">
    <name type="scientific">Clostridium innocuum</name>
    <dbReference type="NCBI Taxonomy" id="1522"/>
    <lineage>
        <taxon>Bacteria</taxon>
        <taxon>Bacillati</taxon>
        <taxon>Bacillota</taxon>
        <taxon>Clostridia</taxon>
        <taxon>Eubacteriales</taxon>
        <taxon>Clostridiaceae</taxon>
        <taxon>Clostridium</taxon>
    </lineage>
</organism>
<evidence type="ECO:0000256" key="1">
    <source>
        <dbReference type="SAM" id="Phobius"/>
    </source>
</evidence>
<gene>
    <name evidence="2" type="ORF">CIAN88_10455</name>
</gene>
<accession>A0A099I8A5</accession>
<keyword evidence="1" id="KW-1133">Transmembrane helix</keyword>
<protein>
    <submittedName>
        <fullName evidence="2">Uncharacterized protein</fullName>
    </submittedName>
</protein>
<name>A0A099I8A5_CLOIN</name>
<evidence type="ECO:0000313" key="3">
    <source>
        <dbReference type="Proteomes" id="UP000030008"/>
    </source>
</evidence>
<evidence type="ECO:0000313" key="2">
    <source>
        <dbReference type="EMBL" id="KGJ53158.1"/>
    </source>
</evidence>